<evidence type="ECO:0000313" key="1">
    <source>
        <dbReference type="EMBL" id="SFV78073.1"/>
    </source>
</evidence>
<organism evidence="1">
    <name type="scientific">hydrothermal vent metagenome</name>
    <dbReference type="NCBI Taxonomy" id="652676"/>
    <lineage>
        <taxon>unclassified sequences</taxon>
        <taxon>metagenomes</taxon>
        <taxon>ecological metagenomes</taxon>
    </lineage>
</organism>
<dbReference type="AlphaFoldDB" id="A0A1W1DBU1"/>
<dbReference type="EMBL" id="FPHQ01000284">
    <property type="protein sequence ID" value="SFV78073.1"/>
    <property type="molecule type" value="Genomic_DNA"/>
</dbReference>
<reference evidence="1" key="1">
    <citation type="submission" date="2016-10" db="EMBL/GenBank/DDBJ databases">
        <authorList>
            <person name="de Groot N.N."/>
        </authorList>
    </citation>
    <scope>NUCLEOTIDE SEQUENCE</scope>
</reference>
<sequence length="206" mass="23428">MKVRLFIMLCSLLSFSVCAEEFEYDYIQFGIATTDSKYTDKQYFVDLSKSVNDNISIKGLIAYTYGDWNDPGEYEELRGNYYAIEGVYHDKVTENTDIVISVEFAHADYRFSCTPTTGVCGVRTDDTPSFNYYLAKVGFRHKLRNDIEVESKYKTIGIEGSSVTARQFKIGLMKDISSRISIGTDYTWGLNNGAADSYGVFVRRSF</sequence>
<gene>
    <name evidence="1" type="ORF">MNB_SUP05-10-89</name>
</gene>
<proteinExistence type="predicted"/>
<accession>A0A1W1DBU1</accession>
<evidence type="ECO:0008006" key="2">
    <source>
        <dbReference type="Google" id="ProtNLM"/>
    </source>
</evidence>
<name>A0A1W1DBU1_9ZZZZ</name>
<protein>
    <recommendedName>
        <fullName evidence="2">Outer membrane protein beta-barrel domain-containing protein</fullName>
    </recommendedName>
</protein>